<keyword evidence="3" id="KW-1185">Reference proteome</keyword>
<sequence>MVSGHSLITFAVRVLLLLELVLGKMDYYTVLPYHPDKNKSRDAEEKVQEILEVSTYLRENLNGIYGKYTWSHGQFTSVKNYNQIENWSSSNQNKKNSKQPFHSIFGDILKDLNLFKQYPEVHQKHRQHFPDFLFGAWIFKGAIFEHMFEDIEKILKTDSFHVSNNQSVRSQSKTQRSGKQYCRTFKQHKGNVISTFSDCLEVQNSK</sequence>
<dbReference type="Ensembl" id="ENSECRT00000002361.1">
    <property type="protein sequence ID" value="ENSECRP00000002332.1"/>
    <property type="gene ID" value="ENSECRG00000001600.1"/>
</dbReference>
<keyword evidence="1" id="KW-0732">Signal</keyword>
<feature type="chain" id="PRO_5034044057" evidence="1">
    <location>
        <begin position="24"/>
        <end position="206"/>
    </location>
</feature>
<reference evidence="2" key="2">
    <citation type="submission" date="2025-08" db="UniProtKB">
        <authorList>
            <consortium name="Ensembl"/>
        </authorList>
    </citation>
    <scope>IDENTIFICATION</scope>
</reference>
<evidence type="ECO:0000256" key="1">
    <source>
        <dbReference type="SAM" id="SignalP"/>
    </source>
</evidence>
<dbReference type="Proteomes" id="UP000694620">
    <property type="component" value="Chromosome 1"/>
</dbReference>
<feature type="signal peptide" evidence="1">
    <location>
        <begin position="1"/>
        <end position="23"/>
    </location>
</feature>
<evidence type="ECO:0000313" key="3">
    <source>
        <dbReference type="Proteomes" id="UP000694620"/>
    </source>
</evidence>
<protein>
    <submittedName>
        <fullName evidence="2">Uncharacterized protein</fullName>
    </submittedName>
</protein>
<name>A0A8C4RGX6_ERPCA</name>
<dbReference type="Gene3D" id="1.10.287.110">
    <property type="entry name" value="DnaJ domain"/>
    <property type="match status" value="1"/>
</dbReference>
<dbReference type="AlphaFoldDB" id="A0A8C4RGX6"/>
<dbReference type="GeneTree" id="ENSGT00940000167927"/>
<evidence type="ECO:0000313" key="2">
    <source>
        <dbReference type="Ensembl" id="ENSECRP00000002332.1"/>
    </source>
</evidence>
<reference evidence="2" key="1">
    <citation type="submission" date="2021-06" db="EMBL/GenBank/DDBJ databases">
        <authorList>
            <consortium name="Wellcome Sanger Institute Data Sharing"/>
        </authorList>
    </citation>
    <scope>NUCLEOTIDE SEQUENCE [LARGE SCALE GENOMIC DNA]</scope>
</reference>
<dbReference type="InterPro" id="IPR036869">
    <property type="entry name" value="J_dom_sf"/>
</dbReference>
<reference evidence="2" key="3">
    <citation type="submission" date="2025-09" db="UniProtKB">
        <authorList>
            <consortium name="Ensembl"/>
        </authorList>
    </citation>
    <scope>IDENTIFICATION</scope>
</reference>
<proteinExistence type="predicted"/>
<organism evidence="2 3">
    <name type="scientific">Erpetoichthys calabaricus</name>
    <name type="common">Rope fish</name>
    <name type="synonym">Calamoichthys calabaricus</name>
    <dbReference type="NCBI Taxonomy" id="27687"/>
    <lineage>
        <taxon>Eukaryota</taxon>
        <taxon>Metazoa</taxon>
        <taxon>Chordata</taxon>
        <taxon>Craniata</taxon>
        <taxon>Vertebrata</taxon>
        <taxon>Euteleostomi</taxon>
        <taxon>Actinopterygii</taxon>
        <taxon>Polypteriformes</taxon>
        <taxon>Polypteridae</taxon>
        <taxon>Erpetoichthys</taxon>
    </lineage>
</organism>
<accession>A0A8C4RGX6</accession>